<dbReference type="Proteomes" id="UP001499951">
    <property type="component" value="Unassembled WGS sequence"/>
</dbReference>
<evidence type="ECO:0000313" key="3">
    <source>
        <dbReference type="Proteomes" id="UP001499951"/>
    </source>
</evidence>
<dbReference type="InterPro" id="IPR011335">
    <property type="entry name" value="Restrct_endonuc-II-like"/>
</dbReference>
<keyword evidence="3" id="KW-1185">Reference proteome</keyword>
<dbReference type="EMBL" id="BAAADD010000005">
    <property type="protein sequence ID" value="GAA0572828.1"/>
    <property type="molecule type" value="Genomic_DNA"/>
</dbReference>
<evidence type="ECO:0000313" key="2">
    <source>
        <dbReference type="EMBL" id="GAA0572828.1"/>
    </source>
</evidence>
<proteinExistence type="predicted"/>
<dbReference type="Gene3D" id="3.40.960.10">
    <property type="entry name" value="VSR Endonuclease"/>
    <property type="match status" value="1"/>
</dbReference>
<accession>A0ABN1ESL8</accession>
<evidence type="ECO:0000259" key="1">
    <source>
        <dbReference type="Pfam" id="PF04480"/>
    </source>
</evidence>
<dbReference type="SUPFAM" id="SSF52980">
    <property type="entry name" value="Restriction endonuclease-like"/>
    <property type="match status" value="1"/>
</dbReference>
<name>A0ABN1ESL8_9PROT</name>
<organism evidence="2 3">
    <name type="scientific">Rhizomicrobium electricum</name>
    <dbReference type="NCBI Taxonomy" id="480070"/>
    <lineage>
        <taxon>Bacteria</taxon>
        <taxon>Pseudomonadati</taxon>
        <taxon>Pseudomonadota</taxon>
        <taxon>Alphaproteobacteria</taxon>
        <taxon>Micropepsales</taxon>
        <taxon>Micropepsaceae</taxon>
        <taxon>Rhizomicrobium</taxon>
    </lineage>
</organism>
<protein>
    <recommendedName>
        <fullName evidence="1">DUF559 domain-containing protein</fullName>
    </recommendedName>
</protein>
<dbReference type="PANTHER" id="PTHR38590:SF1">
    <property type="entry name" value="BLL0828 PROTEIN"/>
    <property type="match status" value="1"/>
</dbReference>
<dbReference type="Pfam" id="PF04480">
    <property type="entry name" value="DUF559"/>
    <property type="match status" value="1"/>
</dbReference>
<dbReference type="InterPro" id="IPR047216">
    <property type="entry name" value="Endonuclease_DUF559_bact"/>
</dbReference>
<sequence>MRDAVPKTIPRARALRHRLTDAERILWSRLRCHDFGGLHFRKQHPLGPYIADFVCLKAKLVVEVDGATHSTDDERAGGEMRFSKAAAGGFCGCRTTTYTRICTGCST</sequence>
<dbReference type="InterPro" id="IPR007569">
    <property type="entry name" value="DUF559"/>
</dbReference>
<gene>
    <name evidence="2" type="ORF">GCM10008942_21940</name>
</gene>
<reference evidence="2 3" key="1">
    <citation type="journal article" date="2019" name="Int. J. Syst. Evol. Microbiol.">
        <title>The Global Catalogue of Microorganisms (GCM) 10K type strain sequencing project: providing services to taxonomists for standard genome sequencing and annotation.</title>
        <authorList>
            <consortium name="The Broad Institute Genomics Platform"/>
            <consortium name="The Broad Institute Genome Sequencing Center for Infectious Disease"/>
            <person name="Wu L."/>
            <person name="Ma J."/>
        </authorList>
    </citation>
    <scope>NUCLEOTIDE SEQUENCE [LARGE SCALE GENOMIC DNA]</scope>
    <source>
        <strain evidence="2 3">JCM 15089</strain>
    </source>
</reference>
<feature type="domain" description="DUF559" evidence="1">
    <location>
        <begin position="11"/>
        <end position="75"/>
    </location>
</feature>
<comment type="caution">
    <text evidence="2">The sequence shown here is derived from an EMBL/GenBank/DDBJ whole genome shotgun (WGS) entry which is preliminary data.</text>
</comment>
<dbReference type="PANTHER" id="PTHR38590">
    <property type="entry name" value="BLL0828 PROTEIN"/>
    <property type="match status" value="1"/>
</dbReference>